<evidence type="ECO:0000256" key="2">
    <source>
        <dbReference type="ARBA" id="ARBA00022449"/>
    </source>
</evidence>
<dbReference type="Gene3D" id="1.20.1530.20">
    <property type="match status" value="1"/>
</dbReference>
<dbReference type="GO" id="GO:1902600">
    <property type="term" value="P:proton transmembrane transport"/>
    <property type="evidence" value="ECO:0007669"/>
    <property type="project" value="InterPro"/>
</dbReference>
<sequence>MDITTLISQLNPLAICGILLILGLIGGQITRLIRFIPKITGYIAVGFIVGPGLLNIVNQSVLHDIKILIDISLGLILFNLGRQLDFTWLKHDLSLLYMSITESLLTFVTVFIAFIWMNFSILAASFAASIAITTSPAVIMLIANDLSSEGPVTRRTLMLTSLNNFWGLILFTLLIPFANPKIHGALPILADYAYKFFGALIFVLAIFSVCVFIGKLITKTKLNQIVLFVGMILITISLAKSIDLSVKLSLFLFGVMVRNLDFKHIFIEVDFEWGIHLAFILLFVITGMQINLHGIVNYTFAVFAFISLRLLAKSAGIWLLAKKSRLTSKQTFSIGLALTPMAGVTIGMLSTLTDFNPEFGSQLTTIIASAVAVLHILGPIATQYAFIRSNETLINRM</sequence>
<feature type="transmembrane region" description="Helical" evidence="7">
    <location>
        <begin position="365"/>
        <end position="387"/>
    </location>
</feature>
<feature type="domain" description="Cation/H+ exchanger transmembrane" evidence="8">
    <location>
        <begin position="22"/>
        <end position="380"/>
    </location>
</feature>
<evidence type="ECO:0000256" key="7">
    <source>
        <dbReference type="SAM" id="Phobius"/>
    </source>
</evidence>
<reference evidence="10" key="2">
    <citation type="journal article" date="2016" name="Genome Announc.">
        <title>Draft Genome Sequences of Two Novel Amoeba-Resistant Intranuclear Bacteria, 'Candidatus Berkiella cookevillensis' and 'Candidatus Berkiella aquae'.</title>
        <authorList>
            <person name="Mehari Y.T."/>
            <person name="Arivett B.A."/>
            <person name="Farone A.L."/>
            <person name="Gunderson J.H."/>
            <person name="Farone M.B."/>
        </authorList>
    </citation>
    <scope>NUCLEOTIDE SEQUENCE</scope>
    <source>
        <strain evidence="10">HT99</strain>
    </source>
</reference>
<reference evidence="9" key="1">
    <citation type="submission" date="2015-09" db="EMBL/GenBank/DDBJ databases">
        <title>Draft Genome Sequences of Two Novel Amoeba-resistant Intranuclear Bacteria, Candidatus Berkiella cookevillensis and Candidatus Berkiella aquae.</title>
        <authorList>
            <person name="Mehari Y.T."/>
            <person name="Arivett B.A."/>
            <person name="Farone A.L."/>
            <person name="Gunderson J.H."/>
            <person name="Farone M.B."/>
        </authorList>
    </citation>
    <scope>NUCLEOTIDE SEQUENCE [LARGE SCALE GENOMIC DNA]</scope>
    <source>
        <strain evidence="9">HT99</strain>
    </source>
</reference>
<dbReference type="EMBL" id="LKAJ01000004">
    <property type="protein sequence ID" value="KRG21669.1"/>
    <property type="molecule type" value="Genomic_DNA"/>
</dbReference>
<keyword evidence="11" id="KW-1185">Reference proteome</keyword>
<evidence type="ECO:0000313" key="10">
    <source>
        <dbReference type="EMBL" id="MCS5711597.1"/>
    </source>
</evidence>
<keyword evidence="3 7" id="KW-0812">Transmembrane</keyword>
<feature type="transmembrane region" description="Helical" evidence="7">
    <location>
        <begin position="332"/>
        <end position="353"/>
    </location>
</feature>
<feature type="transmembrane region" description="Helical" evidence="7">
    <location>
        <begin position="93"/>
        <end position="116"/>
    </location>
</feature>
<evidence type="ECO:0000259" key="8">
    <source>
        <dbReference type="Pfam" id="PF00999"/>
    </source>
</evidence>
<dbReference type="PANTHER" id="PTHR43021">
    <property type="entry name" value="NA(+)/H(+) ANTIPORTER-RELATED"/>
    <property type="match status" value="1"/>
</dbReference>
<organism evidence="9">
    <name type="scientific">Candidatus Berkiella aquae</name>
    <dbReference type="NCBI Taxonomy" id="295108"/>
    <lineage>
        <taxon>Bacteria</taxon>
        <taxon>Pseudomonadati</taxon>
        <taxon>Pseudomonadota</taxon>
        <taxon>Gammaproteobacteria</taxon>
        <taxon>Candidatus Berkiellales</taxon>
        <taxon>Candidatus Berkiellaceae</taxon>
        <taxon>Candidatus Berkiella</taxon>
    </lineage>
</organism>
<feature type="transmembrane region" description="Helical" evidence="7">
    <location>
        <begin position="6"/>
        <end position="27"/>
    </location>
</feature>
<evidence type="ECO:0000313" key="11">
    <source>
        <dbReference type="Proteomes" id="UP000051497"/>
    </source>
</evidence>
<comment type="subcellular location">
    <subcellularLocation>
        <location evidence="1">Membrane</location>
        <topology evidence="1">Multi-pass membrane protein</topology>
    </subcellularLocation>
</comment>
<evidence type="ECO:0000256" key="5">
    <source>
        <dbReference type="ARBA" id="ARBA00023065"/>
    </source>
</evidence>
<feature type="transmembrane region" description="Helical" evidence="7">
    <location>
        <begin position="273"/>
        <end position="292"/>
    </location>
</feature>
<dbReference type="InterPro" id="IPR006153">
    <property type="entry name" value="Cation/H_exchanger_TM"/>
</dbReference>
<evidence type="ECO:0000256" key="4">
    <source>
        <dbReference type="ARBA" id="ARBA00022989"/>
    </source>
</evidence>
<keyword evidence="4 7" id="KW-1133">Transmembrane helix</keyword>
<dbReference type="STRING" id="295108.HT99x_01422"/>
<dbReference type="Proteomes" id="UP000051497">
    <property type="component" value="Unassembled WGS sequence"/>
</dbReference>
<keyword evidence="2" id="KW-0813">Transport</keyword>
<dbReference type="RefSeq" id="WP_075066044.1">
    <property type="nucleotide sequence ID" value="NZ_LKAJ02000001.1"/>
</dbReference>
<feature type="transmembrane region" description="Helical" evidence="7">
    <location>
        <begin position="122"/>
        <end position="144"/>
    </location>
</feature>
<feature type="transmembrane region" description="Helical" evidence="7">
    <location>
        <begin position="156"/>
        <end position="177"/>
    </location>
</feature>
<gene>
    <name evidence="9" type="primary">kefC_3</name>
    <name evidence="10" type="ORF">HT99x_009120</name>
    <name evidence="9" type="ORF">HT99x_01422</name>
</gene>
<evidence type="ECO:0000313" key="9">
    <source>
        <dbReference type="EMBL" id="KRG21669.1"/>
    </source>
</evidence>
<dbReference type="GO" id="GO:0016020">
    <property type="term" value="C:membrane"/>
    <property type="evidence" value="ECO:0007669"/>
    <property type="project" value="UniProtKB-SubCell"/>
</dbReference>
<evidence type="ECO:0000256" key="6">
    <source>
        <dbReference type="ARBA" id="ARBA00023136"/>
    </source>
</evidence>
<feature type="transmembrane region" description="Helical" evidence="7">
    <location>
        <begin position="192"/>
        <end position="213"/>
    </location>
</feature>
<dbReference type="Pfam" id="PF00999">
    <property type="entry name" value="Na_H_Exchanger"/>
    <property type="match status" value="1"/>
</dbReference>
<reference evidence="10" key="3">
    <citation type="submission" date="2021-06" db="EMBL/GenBank/DDBJ databases">
        <title>Genomic Description and Analysis of Intracellular Bacteria, Candidatus Berkiella cookevillensis and Candidatus Berkiella aquae.</title>
        <authorList>
            <person name="Kidane D.T."/>
            <person name="Mehari Y.T."/>
            <person name="Rice F.C."/>
            <person name="Arivett B.A."/>
            <person name="Farone A.L."/>
            <person name="Berk S.G."/>
            <person name="Farone M.B."/>
        </authorList>
    </citation>
    <scope>NUCLEOTIDE SEQUENCE</scope>
    <source>
        <strain evidence="10">HT99</strain>
    </source>
</reference>
<feature type="transmembrane region" description="Helical" evidence="7">
    <location>
        <begin position="39"/>
        <end position="57"/>
    </location>
</feature>
<dbReference type="PANTHER" id="PTHR43021:SF2">
    <property type="entry name" value="CATION_H+ EXCHANGER DOMAIN-CONTAINING PROTEIN"/>
    <property type="match status" value="1"/>
</dbReference>
<accession>A0A0Q9YLQ6</accession>
<keyword evidence="5" id="KW-0406">Ion transport</keyword>
<feature type="transmembrane region" description="Helical" evidence="7">
    <location>
        <begin position="225"/>
        <end position="242"/>
    </location>
</feature>
<proteinExistence type="predicted"/>
<dbReference type="OrthoDB" id="8617652at2"/>
<evidence type="ECO:0000256" key="1">
    <source>
        <dbReference type="ARBA" id="ARBA00004141"/>
    </source>
</evidence>
<dbReference type="EMBL" id="LKAJ02000001">
    <property type="protein sequence ID" value="MCS5711597.1"/>
    <property type="molecule type" value="Genomic_DNA"/>
</dbReference>
<dbReference type="InterPro" id="IPR038770">
    <property type="entry name" value="Na+/solute_symporter_sf"/>
</dbReference>
<comment type="caution">
    <text evidence="9">The sequence shown here is derived from an EMBL/GenBank/DDBJ whole genome shotgun (WGS) entry which is preliminary data.</text>
</comment>
<dbReference type="AlphaFoldDB" id="A0A0Q9YLQ6"/>
<name>A0A0Q9YLQ6_9GAMM</name>
<dbReference type="GO" id="GO:0015297">
    <property type="term" value="F:antiporter activity"/>
    <property type="evidence" value="ECO:0007669"/>
    <property type="project" value="UniProtKB-KW"/>
</dbReference>
<keyword evidence="2" id="KW-0050">Antiport</keyword>
<keyword evidence="6 7" id="KW-0472">Membrane</keyword>
<evidence type="ECO:0000256" key="3">
    <source>
        <dbReference type="ARBA" id="ARBA00022692"/>
    </source>
</evidence>
<protein>
    <submittedName>
        <fullName evidence="10">Cation:proton antiporter</fullName>
    </submittedName>
    <submittedName>
        <fullName evidence="9">Glutathione-regulated potassium-efflux system protein KefC</fullName>
    </submittedName>
</protein>